<dbReference type="EMBL" id="JBELQC010000003">
    <property type="protein sequence ID" value="MFL9842737.1"/>
    <property type="molecule type" value="Genomic_DNA"/>
</dbReference>
<organism evidence="2 3">
    <name type="scientific">Sphingomonas plantiphila</name>
    <dbReference type="NCBI Taxonomy" id="3163295"/>
    <lineage>
        <taxon>Bacteria</taxon>
        <taxon>Pseudomonadati</taxon>
        <taxon>Pseudomonadota</taxon>
        <taxon>Alphaproteobacteria</taxon>
        <taxon>Sphingomonadales</taxon>
        <taxon>Sphingomonadaceae</taxon>
        <taxon>Sphingomonas</taxon>
    </lineage>
</organism>
<feature type="transmembrane region" description="Helical" evidence="1">
    <location>
        <begin position="34"/>
        <end position="56"/>
    </location>
</feature>
<name>A0ABW8YTK2_9SPHN</name>
<dbReference type="Pfam" id="PF13858">
    <property type="entry name" value="DUF4199"/>
    <property type="match status" value="1"/>
</dbReference>
<keyword evidence="1" id="KW-1133">Transmembrane helix</keyword>
<feature type="transmembrane region" description="Helical" evidence="1">
    <location>
        <begin position="143"/>
        <end position="168"/>
    </location>
</feature>
<evidence type="ECO:0000313" key="3">
    <source>
        <dbReference type="Proteomes" id="UP001629244"/>
    </source>
</evidence>
<feature type="transmembrane region" description="Helical" evidence="1">
    <location>
        <begin position="68"/>
        <end position="91"/>
    </location>
</feature>
<reference evidence="2 3" key="1">
    <citation type="submission" date="2024-06" db="EMBL/GenBank/DDBJ databases">
        <authorList>
            <person name="Kaempfer P."/>
            <person name="Viver T."/>
        </authorList>
    </citation>
    <scope>NUCLEOTIDE SEQUENCE [LARGE SCALE GENOMIC DNA]</scope>
    <source>
        <strain evidence="2 3">ST-64</strain>
    </source>
</reference>
<evidence type="ECO:0000313" key="2">
    <source>
        <dbReference type="EMBL" id="MFL9842737.1"/>
    </source>
</evidence>
<feature type="transmembrane region" description="Helical" evidence="1">
    <location>
        <begin position="7"/>
        <end position="28"/>
    </location>
</feature>
<dbReference type="RefSeq" id="WP_408080657.1">
    <property type="nucleotide sequence ID" value="NZ_JBELQC010000003.1"/>
</dbReference>
<evidence type="ECO:0000256" key="1">
    <source>
        <dbReference type="SAM" id="Phobius"/>
    </source>
</evidence>
<comment type="caution">
    <text evidence="2">The sequence shown here is derived from an EMBL/GenBank/DDBJ whole genome shotgun (WGS) entry which is preliminary data.</text>
</comment>
<gene>
    <name evidence="2" type="ORF">ABS767_17330</name>
</gene>
<sequence length="194" mass="20542">MQRIILTYGLIAGIIVGIPLFVMGTLMAENPPSGAVGMAIGYLIMLVAFIAIFAGVKQHRDHHRGGVVRFLPAFGLGVAIALIASLVYVLAWEAVLAVNGDDFIGRMAAQLIAEERASGASAAEIAALSEQMAQMREYYANPLLRLLITLSEILPIGLLVALISALLLRNPRFMPSAPPATSHDNGPETSPMGP</sequence>
<dbReference type="Proteomes" id="UP001629244">
    <property type="component" value="Unassembled WGS sequence"/>
</dbReference>
<accession>A0ABW8YTK2</accession>
<keyword evidence="3" id="KW-1185">Reference proteome</keyword>
<dbReference type="InterPro" id="IPR025250">
    <property type="entry name" value="DUF4199"/>
</dbReference>
<proteinExistence type="predicted"/>
<keyword evidence="1" id="KW-0472">Membrane</keyword>
<protein>
    <submittedName>
        <fullName evidence="2">DUF4199 domain-containing protein</fullName>
    </submittedName>
</protein>
<keyword evidence="1" id="KW-0812">Transmembrane</keyword>